<evidence type="ECO:0000256" key="4">
    <source>
        <dbReference type="ARBA" id="ARBA00022519"/>
    </source>
</evidence>
<dbReference type="Gene3D" id="2.30.30.830">
    <property type="match status" value="1"/>
</dbReference>
<comment type="subcellular location">
    <subcellularLocation>
        <location evidence="1">Cell inner membrane</location>
    </subcellularLocation>
</comment>
<protein>
    <recommendedName>
        <fullName evidence="10">Type II secretion system protein GspC N-terminal domain-containing protein</fullName>
    </recommendedName>
</protein>
<evidence type="ECO:0000256" key="7">
    <source>
        <dbReference type="ARBA" id="ARBA00022989"/>
    </source>
</evidence>
<evidence type="ECO:0000256" key="8">
    <source>
        <dbReference type="ARBA" id="ARBA00023136"/>
    </source>
</evidence>
<name>A0A0R0CPL1_9GAMM</name>
<dbReference type="Pfam" id="PF11356">
    <property type="entry name" value="T2SSC"/>
    <property type="match status" value="1"/>
</dbReference>
<gene>
    <name evidence="11" type="ORF">ABB27_03460</name>
</gene>
<comment type="caution">
    <text evidence="11">The sequence shown here is derived from an EMBL/GenBank/DDBJ whole genome shotgun (WGS) entry which is preliminary data.</text>
</comment>
<evidence type="ECO:0000256" key="5">
    <source>
        <dbReference type="ARBA" id="ARBA00022692"/>
    </source>
</evidence>
<keyword evidence="3" id="KW-1003">Cell membrane</keyword>
<evidence type="ECO:0000256" key="2">
    <source>
        <dbReference type="ARBA" id="ARBA00022448"/>
    </source>
</evidence>
<dbReference type="PROSITE" id="PS51257">
    <property type="entry name" value="PROKAR_LIPOPROTEIN"/>
    <property type="match status" value="1"/>
</dbReference>
<evidence type="ECO:0000256" key="9">
    <source>
        <dbReference type="SAM" id="SignalP"/>
    </source>
</evidence>
<evidence type="ECO:0000259" key="10">
    <source>
        <dbReference type="Pfam" id="PF11356"/>
    </source>
</evidence>
<keyword evidence="6" id="KW-0653">Protein transport</keyword>
<evidence type="ECO:0000256" key="3">
    <source>
        <dbReference type="ARBA" id="ARBA00022475"/>
    </source>
</evidence>
<dbReference type="Proteomes" id="UP000051863">
    <property type="component" value="Unassembled WGS sequence"/>
</dbReference>
<dbReference type="PATRIC" id="fig|405446.3.peg.3836"/>
<dbReference type="GO" id="GO:0005886">
    <property type="term" value="C:plasma membrane"/>
    <property type="evidence" value="ECO:0007669"/>
    <property type="project" value="UniProtKB-SubCell"/>
</dbReference>
<accession>A0A0R0CPL1</accession>
<evidence type="ECO:0000256" key="1">
    <source>
        <dbReference type="ARBA" id="ARBA00004533"/>
    </source>
</evidence>
<keyword evidence="5" id="KW-0812">Transmembrane</keyword>
<evidence type="ECO:0000313" key="11">
    <source>
        <dbReference type="EMBL" id="KRG71318.1"/>
    </source>
</evidence>
<evidence type="ECO:0000256" key="6">
    <source>
        <dbReference type="ARBA" id="ARBA00022927"/>
    </source>
</evidence>
<keyword evidence="12" id="KW-1185">Reference proteome</keyword>
<sequence length="185" mass="18765">MKPPIPSLPLITWIGIAACAAFGNAVLAQPAAATQRPPLYATSNTQSLRLLATFVHPQAERSLAVLQQAGAASQTLHIGQDIGNGLRVHSIARDHIVLARGSQLSSLRLLGQGAARKQPARAAATATPAIRAGNANTSATSSGGALLRADNIDAVRAACGDSATMAALPDAQKAELAALGLCNTP</sequence>
<proteinExistence type="predicted"/>
<dbReference type="EMBL" id="LDJJ01000009">
    <property type="protein sequence ID" value="KRG71318.1"/>
    <property type="molecule type" value="Genomic_DNA"/>
</dbReference>
<dbReference type="OrthoDB" id="9966578at2"/>
<feature type="domain" description="Type II secretion system protein GspC N-terminal" evidence="10">
    <location>
        <begin position="16"/>
        <end position="109"/>
    </location>
</feature>
<feature type="chain" id="PRO_5006394373" description="Type II secretion system protein GspC N-terminal domain-containing protein" evidence="9">
    <location>
        <begin position="29"/>
        <end position="185"/>
    </location>
</feature>
<evidence type="ECO:0000313" key="12">
    <source>
        <dbReference type="Proteomes" id="UP000051863"/>
    </source>
</evidence>
<keyword evidence="9" id="KW-0732">Signal</keyword>
<organism evidence="11 12">
    <name type="scientific">Stenotrophomonas terrae</name>
    <dbReference type="NCBI Taxonomy" id="405446"/>
    <lineage>
        <taxon>Bacteria</taxon>
        <taxon>Pseudomonadati</taxon>
        <taxon>Pseudomonadota</taxon>
        <taxon>Gammaproteobacteria</taxon>
        <taxon>Lysobacterales</taxon>
        <taxon>Lysobacteraceae</taxon>
        <taxon>Stenotrophomonas</taxon>
    </lineage>
</organism>
<keyword evidence="4" id="KW-0997">Cell inner membrane</keyword>
<feature type="signal peptide" evidence="9">
    <location>
        <begin position="1"/>
        <end position="28"/>
    </location>
</feature>
<keyword evidence="7" id="KW-1133">Transmembrane helix</keyword>
<dbReference type="RefSeq" id="WP_057626826.1">
    <property type="nucleotide sequence ID" value="NZ_LDJJ01000009.1"/>
</dbReference>
<dbReference type="AlphaFoldDB" id="A0A0R0CPL1"/>
<dbReference type="GO" id="GO:0015031">
    <property type="term" value="P:protein transport"/>
    <property type="evidence" value="ECO:0007669"/>
    <property type="project" value="UniProtKB-KW"/>
</dbReference>
<keyword evidence="8" id="KW-0472">Membrane</keyword>
<reference evidence="11 12" key="1">
    <citation type="submission" date="2015-05" db="EMBL/GenBank/DDBJ databases">
        <title>Genome sequencing and analysis of members of genus Stenotrophomonas.</title>
        <authorList>
            <person name="Patil P.P."/>
            <person name="Midha S."/>
            <person name="Patil P.B."/>
        </authorList>
    </citation>
    <scope>NUCLEOTIDE SEQUENCE [LARGE SCALE GENOMIC DNA]</scope>
    <source>
        <strain evidence="11 12">DSM 18941</strain>
    </source>
</reference>
<dbReference type="InterPro" id="IPR024961">
    <property type="entry name" value="T2SS_GspC_N"/>
</dbReference>
<keyword evidence="2" id="KW-0813">Transport</keyword>